<sequence>MAVFLQYSFKYMLLISSTILDSAKSLPMKPKVNNTFSIGKNYASTQVINGYYILLITYIQSSKNQNYPQPVNPDLTKILSQVQYVVSRLQLTTSIVVLES</sequence>
<evidence type="ECO:0000313" key="2">
    <source>
        <dbReference type="Proteomes" id="UP000009168"/>
    </source>
</evidence>
<keyword evidence="2" id="KW-1185">Reference proteome</keyword>
<dbReference type="InParanoid" id="W7XFR5"/>
<dbReference type="AlphaFoldDB" id="W7XFR5"/>
<evidence type="ECO:0000313" key="1">
    <source>
        <dbReference type="EMBL" id="EWS75703.1"/>
    </source>
</evidence>
<protein>
    <submittedName>
        <fullName evidence="1">Uncharacterized protein</fullName>
    </submittedName>
</protein>
<dbReference type="EMBL" id="GG662794">
    <property type="protein sequence ID" value="EWS75703.1"/>
    <property type="molecule type" value="Genomic_DNA"/>
</dbReference>
<reference evidence="2" key="1">
    <citation type="journal article" date="2006" name="PLoS Biol.">
        <title>Macronuclear genome sequence of the ciliate Tetrahymena thermophila, a model eukaryote.</title>
        <authorList>
            <person name="Eisen J.A."/>
            <person name="Coyne R.S."/>
            <person name="Wu M."/>
            <person name="Wu D."/>
            <person name="Thiagarajan M."/>
            <person name="Wortman J.R."/>
            <person name="Badger J.H."/>
            <person name="Ren Q."/>
            <person name="Amedeo P."/>
            <person name="Jones K.M."/>
            <person name="Tallon L.J."/>
            <person name="Delcher A.L."/>
            <person name="Salzberg S.L."/>
            <person name="Silva J.C."/>
            <person name="Haas B.J."/>
            <person name="Majoros W.H."/>
            <person name="Farzad M."/>
            <person name="Carlton J.M."/>
            <person name="Smith R.K. Jr."/>
            <person name="Garg J."/>
            <person name="Pearlman R.E."/>
            <person name="Karrer K.M."/>
            <person name="Sun L."/>
            <person name="Manning G."/>
            <person name="Elde N.C."/>
            <person name="Turkewitz A.P."/>
            <person name="Asai D.J."/>
            <person name="Wilkes D.E."/>
            <person name="Wang Y."/>
            <person name="Cai H."/>
            <person name="Collins K."/>
            <person name="Stewart B.A."/>
            <person name="Lee S.R."/>
            <person name="Wilamowska K."/>
            <person name="Weinberg Z."/>
            <person name="Ruzzo W.L."/>
            <person name="Wloga D."/>
            <person name="Gaertig J."/>
            <person name="Frankel J."/>
            <person name="Tsao C.-C."/>
            <person name="Gorovsky M.A."/>
            <person name="Keeling P.J."/>
            <person name="Waller R.F."/>
            <person name="Patron N.J."/>
            <person name="Cherry J.M."/>
            <person name="Stover N.A."/>
            <person name="Krieger C.J."/>
            <person name="del Toro C."/>
            <person name="Ryder H.F."/>
            <person name="Williamson S.C."/>
            <person name="Barbeau R.A."/>
            <person name="Hamilton E.P."/>
            <person name="Orias E."/>
        </authorList>
    </citation>
    <scope>NUCLEOTIDE SEQUENCE [LARGE SCALE GENOMIC DNA]</scope>
    <source>
        <strain evidence="2">SB210</strain>
    </source>
</reference>
<accession>W7XFR5</accession>
<dbReference type="GeneID" id="24440318"/>
<proteinExistence type="predicted"/>
<dbReference type="KEGG" id="tet:TTHERM_000709669"/>
<organism evidence="1 2">
    <name type="scientific">Tetrahymena thermophila (strain SB210)</name>
    <dbReference type="NCBI Taxonomy" id="312017"/>
    <lineage>
        <taxon>Eukaryota</taxon>
        <taxon>Sar</taxon>
        <taxon>Alveolata</taxon>
        <taxon>Ciliophora</taxon>
        <taxon>Intramacronucleata</taxon>
        <taxon>Oligohymenophorea</taxon>
        <taxon>Hymenostomatida</taxon>
        <taxon>Tetrahymenina</taxon>
        <taxon>Tetrahymenidae</taxon>
        <taxon>Tetrahymena</taxon>
    </lineage>
</organism>
<dbReference type="Proteomes" id="UP000009168">
    <property type="component" value="Unassembled WGS sequence"/>
</dbReference>
<gene>
    <name evidence="1" type="ORF">TTHERM_000709669</name>
</gene>
<name>W7XFR5_TETTS</name>
<dbReference type="RefSeq" id="XP_012651776.1">
    <property type="nucleotide sequence ID" value="XM_012796322.1"/>
</dbReference>